<dbReference type="PROSITE" id="PS51842">
    <property type="entry name" value="IF_ROD_2"/>
    <property type="match status" value="1"/>
</dbReference>
<evidence type="ECO:0000256" key="4">
    <source>
        <dbReference type="SAM" id="Coils"/>
    </source>
</evidence>
<dbReference type="PANTHER" id="PTHR23239:SF180">
    <property type="entry name" value="KERATIN, TYPE I CYTOSKELETAL 17"/>
    <property type="match status" value="1"/>
</dbReference>
<evidence type="ECO:0000313" key="6">
    <source>
        <dbReference type="EMBL" id="PIO34045.1"/>
    </source>
</evidence>
<dbReference type="GO" id="GO:0045109">
    <property type="term" value="P:intermediate filament organization"/>
    <property type="evidence" value="ECO:0007669"/>
    <property type="project" value="TreeGrafter"/>
</dbReference>
<dbReference type="Gene3D" id="1.20.5.170">
    <property type="match status" value="1"/>
</dbReference>
<dbReference type="SMART" id="SM01391">
    <property type="entry name" value="Filament"/>
    <property type="match status" value="1"/>
</dbReference>
<dbReference type="FunFam" id="1.20.5.170:FF:000002">
    <property type="entry name" value="Type I keratin KA11"/>
    <property type="match status" value="1"/>
</dbReference>
<organism evidence="6 7">
    <name type="scientific">Aquarana catesbeiana</name>
    <name type="common">American bullfrog</name>
    <name type="synonym">Rana catesbeiana</name>
    <dbReference type="NCBI Taxonomy" id="8400"/>
    <lineage>
        <taxon>Eukaryota</taxon>
        <taxon>Metazoa</taxon>
        <taxon>Chordata</taxon>
        <taxon>Craniata</taxon>
        <taxon>Vertebrata</taxon>
        <taxon>Euteleostomi</taxon>
        <taxon>Amphibia</taxon>
        <taxon>Batrachia</taxon>
        <taxon>Anura</taxon>
        <taxon>Neobatrachia</taxon>
        <taxon>Ranoidea</taxon>
        <taxon>Ranidae</taxon>
        <taxon>Aquarana</taxon>
    </lineage>
</organism>
<dbReference type="GO" id="GO:0005882">
    <property type="term" value="C:intermediate filament"/>
    <property type="evidence" value="ECO:0007669"/>
    <property type="project" value="UniProtKB-KW"/>
</dbReference>
<feature type="coiled-coil region" evidence="4">
    <location>
        <begin position="205"/>
        <end position="239"/>
    </location>
</feature>
<dbReference type="PANTHER" id="PTHR23239">
    <property type="entry name" value="INTERMEDIATE FILAMENT"/>
    <property type="match status" value="1"/>
</dbReference>
<dbReference type="InterPro" id="IPR039008">
    <property type="entry name" value="IF_rod_dom"/>
</dbReference>
<feature type="coiled-coil region" evidence="4">
    <location>
        <begin position="99"/>
        <end position="133"/>
    </location>
</feature>
<dbReference type="Pfam" id="PF00038">
    <property type="entry name" value="Filament"/>
    <property type="match status" value="1"/>
</dbReference>
<dbReference type="OrthoDB" id="2441647at2759"/>
<dbReference type="PRINTS" id="PR01248">
    <property type="entry name" value="TYPE1KERATIN"/>
</dbReference>
<evidence type="ECO:0000256" key="1">
    <source>
        <dbReference type="ARBA" id="ARBA00022744"/>
    </source>
</evidence>
<accession>A0A2G9S1V5</accession>
<evidence type="ECO:0000256" key="2">
    <source>
        <dbReference type="ARBA" id="ARBA00022754"/>
    </source>
</evidence>
<dbReference type="GO" id="GO:0005198">
    <property type="term" value="F:structural molecule activity"/>
    <property type="evidence" value="ECO:0007669"/>
    <property type="project" value="InterPro"/>
</dbReference>
<reference evidence="7" key="1">
    <citation type="journal article" date="2017" name="Nat. Commun.">
        <title>The North American bullfrog draft genome provides insight into hormonal regulation of long noncoding RNA.</title>
        <authorList>
            <person name="Hammond S.A."/>
            <person name="Warren R.L."/>
            <person name="Vandervalk B.P."/>
            <person name="Kucuk E."/>
            <person name="Khan H."/>
            <person name="Gibb E.A."/>
            <person name="Pandoh P."/>
            <person name="Kirk H."/>
            <person name="Zhao Y."/>
            <person name="Jones M."/>
            <person name="Mungall A.J."/>
            <person name="Coope R."/>
            <person name="Pleasance S."/>
            <person name="Moore R.A."/>
            <person name="Holt R.A."/>
            <person name="Round J.M."/>
            <person name="Ohora S."/>
            <person name="Walle B.V."/>
            <person name="Veldhoen N."/>
            <person name="Helbing C.C."/>
            <person name="Birol I."/>
        </authorList>
    </citation>
    <scope>NUCLEOTIDE SEQUENCE [LARGE SCALE GENOMIC DNA]</scope>
</reference>
<keyword evidence="7" id="KW-1185">Reference proteome</keyword>
<dbReference type="GO" id="GO:0030855">
    <property type="term" value="P:epithelial cell differentiation"/>
    <property type="evidence" value="ECO:0007669"/>
    <property type="project" value="TreeGrafter"/>
</dbReference>
<evidence type="ECO:0000313" key="7">
    <source>
        <dbReference type="Proteomes" id="UP000228934"/>
    </source>
</evidence>
<evidence type="ECO:0000259" key="5">
    <source>
        <dbReference type="PROSITE" id="PS51842"/>
    </source>
</evidence>
<proteinExistence type="predicted"/>
<dbReference type="AlphaFoldDB" id="A0A2G9S1V5"/>
<keyword evidence="2" id="KW-0403">Intermediate filament</keyword>
<protein>
    <submittedName>
        <fullName evidence="6">Keratin, type I cytoskeletal 17</fullName>
    </submittedName>
</protein>
<evidence type="ECO:0000256" key="3">
    <source>
        <dbReference type="ARBA" id="ARBA00023054"/>
    </source>
</evidence>
<dbReference type="FunFam" id="1.20.5.1160:FF:000002">
    <property type="entry name" value="Type I keratin 10"/>
    <property type="match status" value="1"/>
</dbReference>
<dbReference type="FunFam" id="1.20.5.500:FF:000001">
    <property type="entry name" value="Type II keratin 23"/>
    <property type="match status" value="1"/>
</dbReference>
<keyword evidence="3 4" id="KW-0175">Coiled coil</keyword>
<feature type="domain" description="IF rod" evidence="5">
    <location>
        <begin position="95"/>
        <end position="406"/>
    </location>
</feature>
<dbReference type="Proteomes" id="UP000228934">
    <property type="component" value="Unassembled WGS sequence"/>
</dbReference>
<dbReference type="Gene3D" id="1.20.5.1160">
    <property type="entry name" value="Vasodilator-stimulated phosphoprotein"/>
    <property type="match status" value="1"/>
</dbReference>
<feature type="coiled-coil region" evidence="4">
    <location>
        <begin position="318"/>
        <end position="391"/>
    </location>
</feature>
<dbReference type="InterPro" id="IPR002957">
    <property type="entry name" value="Keratin_I"/>
</dbReference>
<name>A0A2G9S1V5_AQUCT</name>
<dbReference type="EMBL" id="KV927978">
    <property type="protein sequence ID" value="PIO34045.1"/>
    <property type="molecule type" value="Genomic_DNA"/>
</dbReference>
<sequence>MSSYSMKRIGGFGGGSNRLSMVSHRVPSTHEGSSGKNLSFLTSRMVTSEVSGLGSNLSGRLGDLDGGSGGSYSSSFSYGYGGGFAAGDGLLGGREKETMQNLNDRLASYLDKVHSLEKANAELEINIREWYEKQAPSSSHDYSQYYKVIEDLRNKIHDATVVNANMILQIENAKLAGDDFRAKFETEHSFRLNVEADISGIRKVLDEMTLNRSDLELQVEGLKEELIYLKKNNEEEMNALRGQARGSVSVEMDAAPAVDLIKMLAQVRDEYETLSEINCKEVEDWYFKKTEELNREVASHSEQIQSSITEITDLKRILQGLEIELQAHLSMKSALERTLAETESQYCVQLSQLKDLVSGIEVQLVELRTDIERQNSEHKILMDVKTRLEQEISTYRRLLNGEDVRISYKETSETTRYVRNISEETIDGKVASTKEKVYHTNYY</sequence>
<dbReference type="SUPFAM" id="SSF64593">
    <property type="entry name" value="Intermediate filament protein, coiled coil region"/>
    <property type="match status" value="2"/>
</dbReference>
<dbReference type="Gene3D" id="1.20.5.500">
    <property type="entry name" value="Single helix bin"/>
    <property type="match status" value="1"/>
</dbReference>
<keyword evidence="1" id="KW-0416">Keratin</keyword>
<gene>
    <name evidence="6" type="ORF">AB205_0029860</name>
</gene>